<dbReference type="Pfam" id="PF13155">
    <property type="entry name" value="Toprim_2"/>
    <property type="match status" value="1"/>
</dbReference>
<dbReference type="InterPro" id="IPR014818">
    <property type="entry name" value="Phage/plasmid_primase_P4_C"/>
</dbReference>
<evidence type="ECO:0000256" key="1">
    <source>
        <dbReference type="ARBA" id="ARBA00022741"/>
    </source>
</evidence>
<dbReference type="SUPFAM" id="SSF52540">
    <property type="entry name" value="P-loop containing nucleoside triphosphate hydrolases"/>
    <property type="match status" value="1"/>
</dbReference>
<reference evidence="7 8" key="1">
    <citation type="submission" date="2021-10" db="EMBL/GenBank/DDBJ databases">
        <title>Streptomyces gossypii sp. nov., isolated from soil collected from cotton field.</title>
        <authorList>
            <person name="Ge X."/>
            <person name="Chen X."/>
            <person name="Liu W."/>
        </authorList>
    </citation>
    <scope>NUCLEOTIDE SEQUENCE [LARGE SCALE GENOMIC DNA]</scope>
    <source>
        <strain evidence="7 8">N2-109</strain>
    </source>
</reference>
<dbReference type="RefSeq" id="WP_260221576.1">
    <property type="nucleotide sequence ID" value="NZ_JAJAGO010000019.1"/>
</dbReference>
<evidence type="ECO:0000256" key="2">
    <source>
        <dbReference type="ARBA" id="ARBA00022801"/>
    </source>
</evidence>
<proteinExistence type="predicted"/>
<dbReference type="Gene3D" id="3.40.1360.10">
    <property type="match status" value="1"/>
</dbReference>
<dbReference type="Proteomes" id="UP001156389">
    <property type="component" value="Unassembled WGS sequence"/>
</dbReference>
<dbReference type="SUPFAM" id="SSF56731">
    <property type="entry name" value="DNA primase core"/>
    <property type="match status" value="1"/>
</dbReference>
<dbReference type="EMBL" id="JAJAGO010000019">
    <property type="protein sequence ID" value="MCT2594256.1"/>
    <property type="molecule type" value="Genomic_DNA"/>
</dbReference>
<keyword evidence="1" id="KW-0547">Nucleotide-binding</keyword>
<feature type="domain" description="SF3 helicase" evidence="6">
    <location>
        <begin position="524"/>
        <end position="683"/>
    </location>
</feature>
<evidence type="ECO:0000259" key="5">
    <source>
        <dbReference type="PROSITE" id="PS50880"/>
    </source>
</evidence>
<dbReference type="Pfam" id="PF19263">
    <property type="entry name" value="DUF5906"/>
    <property type="match status" value="1"/>
</dbReference>
<dbReference type="Pfam" id="PF08706">
    <property type="entry name" value="D5_N"/>
    <property type="match status" value="1"/>
</dbReference>
<dbReference type="InterPro" id="IPR045455">
    <property type="entry name" value="NrS-1_pol-like_helicase"/>
</dbReference>
<dbReference type="SMART" id="SM00885">
    <property type="entry name" value="D5_N"/>
    <property type="match status" value="1"/>
</dbReference>
<dbReference type="PROSITE" id="PS51206">
    <property type="entry name" value="SF3_HELICASE_1"/>
    <property type="match status" value="1"/>
</dbReference>
<dbReference type="InterPro" id="IPR014015">
    <property type="entry name" value="Helicase_SF3_DNA-vir"/>
</dbReference>
<sequence>MQLQEILDRFESVTEEGDGGYLAICPAHTDSRPSLRLWRGDNAKMRVVCRAGCDSGDVVKSAGLRWPDMFSVTGEGPRVPTERPTMVGDSHLAELSRYLYKASRAYVSGSPAAEYAKERFGVSLALAESLELGYDPGDGFAHTPAAYTRNPRLVVPLRGCDGIPHGVQGRDIGGQCPARWVGLRNPDGHRWGQYGVFLTGDTMRSVIICEGMSDPLTAVAAGYDSIGIRGAALAGTQGLIAELADSLQGRAVYVAGDNDTAGQKFNDAIAKGMAAHGIQVREIRIPDLGPKTDLTKWRESDPDAFSDSLVSAVLGARVLIPKEEEILTGTELRTTTDDLDKRTGVDTVTKEQGREAFRVITECAARYGSNDRGEASDTANAHALVAWTEGRIRYAEGLGFHVWDGRTWNPSNARMRQEIHRMGAALMMDGQSTASRGFAYTVRIDAMIKELMSVPSVYVDADQFDSHAELLSFRNGVVNLRTGALRPHSKEDMITASVDLDYNPSATCPRFEEFLTQIFPGMPDMPPYLQRLIGYGITGSVDEQCFAVLFGKGANGKSVLCDVLADVFKAITRDTPLSTFEEKSSGGIPNDLAALRDARLVTASEGESGKPMSEGVIKKATGDKNMTARFMRQEYFTFTPRFLVLMATNHKPQFKGQDDGLWRRVKLIPFKRFFAPSERDHGLQAKLWEERHGIAAWAVRGAVDWFAGGLKDPTEIVSATQDYRETSNPLDGFVPGLYEIDKGSRDSVKGADLYLDYKDWCEAEGLPLKDQWRRNTLYRHIEDMGAGRRKTADGIRLFGIRKTPLVSSDSDPVEDDGTPDMFKEG</sequence>
<evidence type="ECO:0000313" key="7">
    <source>
        <dbReference type="EMBL" id="MCT2594256.1"/>
    </source>
</evidence>
<accession>A0ABT2K2C9</accession>
<dbReference type="InterPro" id="IPR006500">
    <property type="entry name" value="Helicase_put_C_phage/plasmid"/>
</dbReference>
<dbReference type="Gene3D" id="3.40.50.300">
    <property type="entry name" value="P-loop containing nucleotide triphosphate hydrolases"/>
    <property type="match status" value="1"/>
</dbReference>
<dbReference type="PROSITE" id="PS50880">
    <property type="entry name" value="TOPRIM"/>
    <property type="match status" value="1"/>
</dbReference>
<keyword evidence="8" id="KW-1185">Reference proteome</keyword>
<dbReference type="PANTHER" id="PTHR35372:SF2">
    <property type="entry name" value="SF3 HELICASE DOMAIN-CONTAINING PROTEIN"/>
    <property type="match status" value="1"/>
</dbReference>
<evidence type="ECO:0000256" key="3">
    <source>
        <dbReference type="ARBA" id="ARBA00022840"/>
    </source>
</evidence>
<comment type="caution">
    <text evidence="7">The sequence shown here is derived from an EMBL/GenBank/DDBJ whole genome shotgun (WGS) entry which is preliminary data.</text>
</comment>
<gene>
    <name evidence="7" type="ORF">LHJ74_30850</name>
</gene>
<name>A0ABT2K2C9_9ACTN</name>
<evidence type="ECO:0000256" key="4">
    <source>
        <dbReference type="SAM" id="MobiDB-lite"/>
    </source>
</evidence>
<dbReference type="NCBIfam" id="TIGR01613">
    <property type="entry name" value="primase_Cterm"/>
    <property type="match status" value="1"/>
</dbReference>
<evidence type="ECO:0000313" key="8">
    <source>
        <dbReference type="Proteomes" id="UP001156389"/>
    </source>
</evidence>
<protein>
    <submittedName>
        <fullName evidence="7">Phage/plasmid primase, P4 family</fullName>
    </submittedName>
</protein>
<evidence type="ECO:0000259" key="6">
    <source>
        <dbReference type="PROSITE" id="PS51206"/>
    </source>
</evidence>
<dbReference type="InterPro" id="IPR006171">
    <property type="entry name" value="TOPRIM_dom"/>
</dbReference>
<keyword evidence="2" id="KW-0378">Hydrolase</keyword>
<dbReference type="PANTHER" id="PTHR35372">
    <property type="entry name" value="ATP BINDING PROTEIN-RELATED"/>
    <property type="match status" value="1"/>
</dbReference>
<feature type="domain" description="Toprim" evidence="5">
    <location>
        <begin position="204"/>
        <end position="288"/>
    </location>
</feature>
<keyword evidence="3" id="KW-0067">ATP-binding</keyword>
<dbReference type="InterPro" id="IPR027417">
    <property type="entry name" value="P-loop_NTPase"/>
</dbReference>
<organism evidence="7 8">
    <name type="scientific">Streptomyces gossypii</name>
    <dbReference type="NCBI Taxonomy" id="2883101"/>
    <lineage>
        <taxon>Bacteria</taxon>
        <taxon>Bacillati</taxon>
        <taxon>Actinomycetota</taxon>
        <taxon>Actinomycetes</taxon>
        <taxon>Kitasatosporales</taxon>
        <taxon>Streptomycetaceae</taxon>
        <taxon>Streptomyces</taxon>
    </lineage>
</organism>
<dbReference type="SMART" id="SM00493">
    <property type="entry name" value="TOPRIM"/>
    <property type="match status" value="1"/>
</dbReference>
<feature type="region of interest" description="Disordered" evidence="4">
    <location>
        <begin position="806"/>
        <end position="825"/>
    </location>
</feature>
<dbReference type="InterPro" id="IPR051620">
    <property type="entry name" value="ORF904-like_C"/>
</dbReference>